<dbReference type="InterPro" id="IPR050570">
    <property type="entry name" value="Cell_wall_metabolism_enzyme"/>
</dbReference>
<dbReference type="RefSeq" id="WP_118912709.1">
    <property type="nucleotide sequence ID" value="NZ_CBCRVH010000007.1"/>
</dbReference>
<evidence type="ECO:0000256" key="1">
    <source>
        <dbReference type="SAM" id="SignalP"/>
    </source>
</evidence>
<keyword evidence="1" id="KW-0732">Signal</keyword>
<dbReference type="InterPro" id="IPR011055">
    <property type="entry name" value="Dup_hybrid_motif"/>
</dbReference>
<evidence type="ECO:0000259" key="2">
    <source>
        <dbReference type="Pfam" id="PF01551"/>
    </source>
</evidence>
<feature type="signal peptide" evidence="1">
    <location>
        <begin position="1"/>
        <end position="24"/>
    </location>
</feature>
<evidence type="ECO:0000313" key="4">
    <source>
        <dbReference type="Proteomes" id="UP000285376"/>
    </source>
</evidence>
<name>A0A417Z939_9MICO</name>
<organism evidence="3 4">
    <name type="scientific">Dermacoccus abyssi</name>
    <dbReference type="NCBI Taxonomy" id="322596"/>
    <lineage>
        <taxon>Bacteria</taxon>
        <taxon>Bacillati</taxon>
        <taxon>Actinomycetota</taxon>
        <taxon>Actinomycetes</taxon>
        <taxon>Micrococcales</taxon>
        <taxon>Dermacoccaceae</taxon>
        <taxon>Dermacoccus</taxon>
    </lineage>
</organism>
<dbReference type="Pfam" id="PF01551">
    <property type="entry name" value="Peptidase_M23"/>
    <property type="match status" value="1"/>
</dbReference>
<sequence length="182" mass="19167">MSPARLRPALVGAVVVLLASNAAASPPTRAPVPAAQSSASTSDVVAPSERFAWPVDPHVVTRRFDPPEVKWGAGHRGVDLATTQGTSVKAPSDATVTFVGTIAGRPVITLRHPEGFDTTYEPVAADVERGAHVSRGQVIGKITSGGHCEKRCLHWGYKVAKDAYRDPLTLVSGIRPVLLPPL</sequence>
<dbReference type="SUPFAM" id="SSF51261">
    <property type="entry name" value="Duplicated hybrid motif"/>
    <property type="match status" value="1"/>
</dbReference>
<feature type="chain" id="PRO_5019046628" evidence="1">
    <location>
        <begin position="25"/>
        <end position="182"/>
    </location>
</feature>
<dbReference type="InterPro" id="IPR016047">
    <property type="entry name" value="M23ase_b-sheet_dom"/>
</dbReference>
<dbReference type="PANTHER" id="PTHR21666:SF270">
    <property type="entry name" value="MUREIN HYDROLASE ACTIVATOR ENVC"/>
    <property type="match status" value="1"/>
</dbReference>
<evidence type="ECO:0000313" key="3">
    <source>
        <dbReference type="EMBL" id="RHW47153.1"/>
    </source>
</evidence>
<dbReference type="AlphaFoldDB" id="A0A417Z939"/>
<protein>
    <submittedName>
        <fullName evidence="3">M23 family peptidase</fullName>
    </submittedName>
</protein>
<accession>A0A417Z939</accession>
<dbReference type="PANTHER" id="PTHR21666">
    <property type="entry name" value="PEPTIDASE-RELATED"/>
    <property type="match status" value="1"/>
</dbReference>
<dbReference type="Gene3D" id="2.70.70.10">
    <property type="entry name" value="Glucose Permease (Domain IIA)"/>
    <property type="match status" value="1"/>
</dbReference>
<dbReference type="GO" id="GO:0004222">
    <property type="term" value="F:metalloendopeptidase activity"/>
    <property type="evidence" value="ECO:0007669"/>
    <property type="project" value="TreeGrafter"/>
</dbReference>
<dbReference type="CDD" id="cd12797">
    <property type="entry name" value="M23_peptidase"/>
    <property type="match status" value="1"/>
</dbReference>
<reference evidence="3 4" key="1">
    <citation type="submission" date="2018-08" db="EMBL/GenBank/DDBJ databases">
        <title>Whole genome sequence analysis of Dermacoccus abyssi bacteria isolated from Deep Mariana trench Micromonospora spp reveals genes involved in the environmental adaptation and production of secondary metabolites.</title>
        <authorList>
            <person name="Abdel-Mageed W.M."/>
            <person name="Lehri B."/>
            <person name="Nouioui I."/>
            <person name="Goodfellow I."/>
            <person name="Jaspars M."/>
            <person name="Karlyshev A."/>
        </authorList>
    </citation>
    <scope>NUCLEOTIDE SEQUENCE [LARGE SCALE GENOMIC DNA]</scope>
    <source>
        <strain evidence="3 4">MT1.1</strain>
    </source>
</reference>
<gene>
    <name evidence="3" type="ORF">D1832_04000</name>
</gene>
<dbReference type="Proteomes" id="UP000285376">
    <property type="component" value="Unassembled WGS sequence"/>
</dbReference>
<proteinExistence type="predicted"/>
<comment type="caution">
    <text evidence="3">The sequence shown here is derived from an EMBL/GenBank/DDBJ whole genome shotgun (WGS) entry which is preliminary data.</text>
</comment>
<feature type="domain" description="M23ase beta-sheet core" evidence="2">
    <location>
        <begin position="74"/>
        <end position="161"/>
    </location>
</feature>
<dbReference type="EMBL" id="QWLM01000003">
    <property type="protein sequence ID" value="RHW47153.1"/>
    <property type="molecule type" value="Genomic_DNA"/>
</dbReference>